<gene>
    <name evidence="1" type="ORF">ALO47_05308</name>
</gene>
<accession>A0A0P9ZB26</accession>
<protein>
    <submittedName>
        <fullName evidence="1">Uncharacterized protein</fullName>
    </submittedName>
</protein>
<sequence>MLQVPAVGDLFQGMQCLGFDASGLFHIDVVALHQRRQRTFAHVFVMMATHQVIQHTFTQRTFAVVHALEFEGVENRFQNRQTRRENRAAVGFDAVEVDLLDVAQFEQFALEPGQAFGVDLACAIAIGLERHADRANGAGRTDGFIPLQAMQRVLDAHDFQAGGGVGLRVAGRCHLAVAEVALSETHAAHLQAFAQQRLETLTDDELGTAAADIGHEAFAGGVRQCVGDAQINEACFFAAGDDFHRVAEDFFGAVDEVVAVTGFAQGVGAHDAHGAERQAVDQLGEALEAVEAPLHRFFSELALFGNSGCQLHLLAQALKNANFALIGFCHNHMEAVGAQVDSGDQ</sequence>
<evidence type="ECO:0000313" key="1">
    <source>
        <dbReference type="EMBL" id="KPY43871.1"/>
    </source>
</evidence>
<reference evidence="1 2" key="1">
    <citation type="submission" date="2015-09" db="EMBL/GenBank/DDBJ databases">
        <title>Genome announcement of multiple Pseudomonas syringae strains.</title>
        <authorList>
            <person name="Thakur S."/>
            <person name="Wang P.W."/>
            <person name="Gong Y."/>
            <person name="Weir B.S."/>
            <person name="Guttman D.S."/>
        </authorList>
    </citation>
    <scope>NUCLEOTIDE SEQUENCE [LARGE SCALE GENOMIC DNA]</scope>
    <source>
        <strain evidence="1 2">ICMP3882</strain>
    </source>
</reference>
<proteinExistence type="predicted"/>
<name>A0A0P9ZB26_PSESI</name>
<dbReference type="Proteomes" id="UP000050554">
    <property type="component" value="Unassembled WGS sequence"/>
</dbReference>
<evidence type="ECO:0000313" key="2">
    <source>
        <dbReference type="Proteomes" id="UP000050554"/>
    </source>
</evidence>
<organism evidence="1 2">
    <name type="scientific">Pseudomonas syringae pv. ribicola</name>
    <dbReference type="NCBI Taxonomy" id="55398"/>
    <lineage>
        <taxon>Bacteria</taxon>
        <taxon>Pseudomonadati</taxon>
        <taxon>Pseudomonadota</taxon>
        <taxon>Gammaproteobacteria</taxon>
        <taxon>Pseudomonadales</taxon>
        <taxon>Pseudomonadaceae</taxon>
        <taxon>Pseudomonas</taxon>
    </lineage>
</organism>
<comment type="caution">
    <text evidence="1">The sequence shown here is derived from an EMBL/GenBank/DDBJ whole genome shotgun (WGS) entry which is preliminary data.</text>
</comment>
<dbReference type="EMBL" id="LJRF01000181">
    <property type="protein sequence ID" value="KPY43871.1"/>
    <property type="molecule type" value="Genomic_DNA"/>
</dbReference>
<dbReference type="AlphaFoldDB" id="A0A0P9ZB26"/>